<keyword evidence="2" id="KW-1185">Reference proteome</keyword>
<evidence type="ECO:0000313" key="2">
    <source>
        <dbReference type="Proteomes" id="UP001066276"/>
    </source>
</evidence>
<dbReference type="EMBL" id="JANPWB010000006">
    <property type="protein sequence ID" value="KAJ1181521.1"/>
    <property type="molecule type" value="Genomic_DNA"/>
</dbReference>
<sequence length="67" mass="7829">MKTINATEDGFNAVKEEMRAVRVILMQHRTTEDRNSAVHISARHHIMYITPESKKRRVINNKLNKAK</sequence>
<protein>
    <submittedName>
        <fullName evidence="1">Uncharacterized protein</fullName>
    </submittedName>
</protein>
<reference evidence="1" key="1">
    <citation type="journal article" date="2022" name="bioRxiv">
        <title>Sequencing and chromosome-scale assembly of the giantPleurodeles waltlgenome.</title>
        <authorList>
            <person name="Brown T."/>
            <person name="Elewa A."/>
            <person name="Iarovenko S."/>
            <person name="Subramanian E."/>
            <person name="Araus A.J."/>
            <person name="Petzold A."/>
            <person name="Susuki M."/>
            <person name="Suzuki K.-i.T."/>
            <person name="Hayashi T."/>
            <person name="Toyoda A."/>
            <person name="Oliveira C."/>
            <person name="Osipova E."/>
            <person name="Leigh N.D."/>
            <person name="Simon A."/>
            <person name="Yun M.H."/>
        </authorList>
    </citation>
    <scope>NUCLEOTIDE SEQUENCE</scope>
    <source>
        <strain evidence="1">20211129_DDA</strain>
        <tissue evidence="1">Liver</tissue>
    </source>
</reference>
<evidence type="ECO:0000313" key="1">
    <source>
        <dbReference type="EMBL" id="KAJ1181521.1"/>
    </source>
</evidence>
<comment type="caution">
    <text evidence="1">The sequence shown here is derived from an EMBL/GenBank/DDBJ whole genome shotgun (WGS) entry which is preliminary data.</text>
</comment>
<organism evidence="1 2">
    <name type="scientific">Pleurodeles waltl</name>
    <name type="common">Iberian ribbed newt</name>
    <dbReference type="NCBI Taxonomy" id="8319"/>
    <lineage>
        <taxon>Eukaryota</taxon>
        <taxon>Metazoa</taxon>
        <taxon>Chordata</taxon>
        <taxon>Craniata</taxon>
        <taxon>Vertebrata</taxon>
        <taxon>Euteleostomi</taxon>
        <taxon>Amphibia</taxon>
        <taxon>Batrachia</taxon>
        <taxon>Caudata</taxon>
        <taxon>Salamandroidea</taxon>
        <taxon>Salamandridae</taxon>
        <taxon>Pleurodelinae</taxon>
        <taxon>Pleurodeles</taxon>
    </lineage>
</organism>
<proteinExistence type="predicted"/>
<dbReference type="AlphaFoldDB" id="A0AAV7TZ53"/>
<dbReference type="Proteomes" id="UP001066276">
    <property type="component" value="Chromosome 3_2"/>
</dbReference>
<gene>
    <name evidence="1" type="ORF">NDU88_006728</name>
</gene>
<accession>A0AAV7TZ53</accession>
<name>A0AAV7TZ53_PLEWA</name>